<dbReference type="Pfam" id="PF23309">
    <property type="entry name" value="DUF7083"/>
    <property type="match status" value="1"/>
</dbReference>
<sequence>MNLSKPDKGSENYIENVCEFHYEPSVSEIFTTWYARNRDIYENRMAGLPNETRVNMLLWKFSKSDHDLYLAYLLPLLLKDFTFEETIEKCEKVFGDNTPLFSSAPGDAVQLSVAIKCEATFNGKTAANDRDINFLGLDWIDMFNVLEPKMLIVTRSQAPIKEKYQRTEDFDHADGQSHLNEN</sequence>
<gene>
    <name evidence="2" type="ORF">WMSIL1_LOCUS4020</name>
</gene>
<evidence type="ECO:0000313" key="2">
    <source>
        <dbReference type="EMBL" id="VUZ43205.1"/>
    </source>
</evidence>
<dbReference type="EMBL" id="CABIJS010000111">
    <property type="protein sequence ID" value="VUZ43205.1"/>
    <property type="molecule type" value="Genomic_DNA"/>
</dbReference>
<reference evidence="2 3" key="1">
    <citation type="submission" date="2019-07" db="EMBL/GenBank/DDBJ databases">
        <authorList>
            <person name="Jastrzebski P J."/>
            <person name="Paukszto L."/>
            <person name="Jastrzebski P J."/>
        </authorList>
    </citation>
    <scope>NUCLEOTIDE SEQUENCE [LARGE SCALE GENOMIC DNA]</scope>
    <source>
        <strain evidence="2 3">WMS-il1</strain>
    </source>
</reference>
<name>A0A564Y7B5_HYMDI</name>
<evidence type="ECO:0000313" key="3">
    <source>
        <dbReference type="Proteomes" id="UP000321570"/>
    </source>
</evidence>
<accession>A0A564Y7B5</accession>
<dbReference type="InterPro" id="IPR055510">
    <property type="entry name" value="DUF7083"/>
</dbReference>
<protein>
    <recommendedName>
        <fullName evidence="1">DUF7083 domain-containing protein</fullName>
    </recommendedName>
</protein>
<keyword evidence="3" id="KW-1185">Reference proteome</keyword>
<proteinExistence type="predicted"/>
<evidence type="ECO:0000259" key="1">
    <source>
        <dbReference type="Pfam" id="PF23309"/>
    </source>
</evidence>
<dbReference type="AlphaFoldDB" id="A0A564Y7B5"/>
<dbReference type="Proteomes" id="UP000321570">
    <property type="component" value="Unassembled WGS sequence"/>
</dbReference>
<organism evidence="2 3">
    <name type="scientific">Hymenolepis diminuta</name>
    <name type="common">Rat tapeworm</name>
    <dbReference type="NCBI Taxonomy" id="6216"/>
    <lineage>
        <taxon>Eukaryota</taxon>
        <taxon>Metazoa</taxon>
        <taxon>Spiralia</taxon>
        <taxon>Lophotrochozoa</taxon>
        <taxon>Platyhelminthes</taxon>
        <taxon>Cestoda</taxon>
        <taxon>Eucestoda</taxon>
        <taxon>Cyclophyllidea</taxon>
        <taxon>Hymenolepididae</taxon>
        <taxon>Hymenolepis</taxon>
    </lineage>
</organism>
<feature type="domain" description="DUF7083" evidence="1">
    <location>
        <begin position="16"/>
        <end position="96"/>
    </location>
</feature>